<sequence>MLEVVCSPRSSFALVVESAGHMLVGNTLQPPHHSPCTCGFNVPVSRIFILGWTSPGLDWVTKESLSAVGTIVGDSVGSSQPSLWAGWCSSLLPCDATPLWHKHRSTLADLEAIHEGYFIQPPSMRTVDGTITFTGSVCFNGG</sequence>
<proteinExistence type="predicted"/>
<protein>
    <submittedName>
        <fullName evidence="1">Uncharacterized protein</fullName>
    </submittedName>
</protein>
<accession>A0A8S1IWC4</accession>
<evidence type="ECO:0000313" key="1">
    <source>
        <dbReference type="EMBL" id="CAD7699434.1"/>
    </source>
</evidence>
<name>A0A8S1IWC4_9CHLO</name>
<gene>
    <name evidence="1" type="ORF">OSTQU699_LOCUS4793</name>
</gene>
<organism evidence="1 2">
    <name type="scientific">Ostreobium quekettii</name>
    <dbReference type="NCBI Taxonomy" id="121088"/>
    <lineage>
        <taxon>Eukaryota</taxon>
        <taxon>Viridiplantae</taxon>
        <taxon>Chlorophyta</taxon>
        <taxon>core chlorophytes</taxon>
        <taxon>Ulvophyceae</taxon>
        <taxon>TCBD clade</taxon>
        <taxon>Bryopsidales</taxon>
        <taxon>Ostreobineae</taxon>
        <taxon>Ostreobiaceae</taxon>
        <taxon>Ostreobium</taxon>
    </lineage>
</organism>
<evidence type="ECO:0000313" key="2">
    <source>
        <dbReference type="Proteomes" id="UP000708148"/>
    </source>
</evidence>
<dbReference type="EMBL" id="CAJHUC010001017">
    <property type="protein sequence ID" value="CAD7699434.1"/>
    <property type="molecule type" value="Genomic_DNA"/>
</dbReference>
<keyword evidence="2" id="KW-1185">Reference proteome</keyword>
<dbReference type="Proteomes" id="UP000708148">
    <property type="component" value="Unassembled WGS sequence"/>
</dbReference>
<reference evidence="1" key="1">
    <citation type="submission" date="2020-12" db="EMBL/GenBank/DDBJ databases">
        <authorList>
            <person name="Iha C."/>
        </authorList>
    </citation>
    <scope>NUCLEOTIDE SEQUENCE</scope>
</reference>
<comment type="caution">
    <text evidence="1">The sequence shown here is derived from an EMBL/GenBank/DDBJ whole genome shotgun (WGS) entry which is preliminary data.</text>
</comment>
<dbReference type="AlphaFoldDB" id="A0A8S1IWC4"/>